<dbReference type="EC" id="2.5.1.54" evidence="4"/>
<comment type="similarity">
    <text evidence="1 4">Belongs to the class-II DAHP synthase family.</text>
</comment>
<dbReference type="SUPFAM" id="SSF51569">
    <property type="entry name" value="Aldolase"/>
    <property type="match status" value="1"/>
</dbReference>
<dbReference type="EMBL" id="AP035768">
    <property type="protein sequence ID" value="BFO16202.1"/>
    <property type="molecule type" value="Genomic_DNA"/>
</dbReference>
<name>A0AAT9HFL8_9ACTN</name>
<evidence type="ECO:0000313" key="6">
    <source>
        <dbReference type="EMBL" id="BFO16202.1"/>
    </source>
</evidence>
<evidence type="ECO:0000256" key="3">
    <source>
        <dbReference type="PIRSR" id="PIRSR602480-1"/>
    </source>
</evidence>
<dbReference type="GO" id="GO:0009073">
    <property type="term" value="P:aromatic amino acid family biosynthetic process"/>
    <property type="evidence" value="ECO:0007669"/>
    <property type="project" value="UniProtKB-KW"/>
</dbReference>
<dbReference type="GO" id="GO:0003849">
    <property type="term" value="F:3-deoxy-7-phosphoheptulonate synthase activity"/>
    <property type="evidence" value="ECO:0007669"/>
    <property type="project" value="UniProtKB-EC"/>
</dbReference>
<evidence type="ECO:0000256" key="2">
    <source>
        <dbReference type="ARBA" id="ARBA00022679"/>
    </source>
</evidence>
<evidence type="ECO:0000256" key="5">
    <source>
        <dbReference type="SAM" id="MobiDB-lite"/>
    </source>
</evidence>
<reference evidence="6" key="1">
    <citation type="submission" date="2024-06" db="EMBL/GenBank/DDBJ databases">
        <authorList>
            <consortium name="consrtm"/>
            <person name="Uemura M."/>
            <person name="Terahara T."/>
        </authorList>
    </citation>
    <scope>NUCLEOTIDE SEQUENCE</scope>
    <source>
        <strain evidence="6">KM77-8</strain>
    </source>
</reference>
<dbReference type="InterPro" id="IPR013785">
    <property type="entry name" value="Aldolase_TIM"/>
</dbReference>
<keyword evidence="4" id="KW-0028">Amino-acid biosynthesis</keyword>
<feature type="compositionally biased region" description="Basic and acidic residues" evidence="5">
    <location>
        <begin position="79"/>
        <end position="88"/>
    </location>
</feature>
<dbReference type="AlphaFoldDB" id="A0AAT9HFL8"/>
<protein>
    <recommendedName>
        <fullName evidence="4">Phospho-2-dehydro-3-deoxyheptonate aldolase</fullName>
        <ecNumber evidence="4">2.5.1.54</ecNumber>
    </recommendedName>
</protein>
<dbReference type="PANTHER" id="PTHR21337">
    <property type="entry name" value="PHOSPHO-2-DEHYDRO-3-DEOXYHEPTONATE ALDOLASE 1, 2"/>
    <property type="match status" value="1"/>
</dbReference>
<keyword evidence="4" id="KW-0057">Aromatic amino acid biosynthesis</keyword>
<feature type="compositionally biased region" description="Polar residues" evidence="5">
    <location>
        <begin position="89"/>
        <end position="100"/>
    </location>
</feature>
<dbReference type="Pfam" id="PF01474">
    <property type="entry name" value="DAHP_synth_2"/>
    <property type="match status" value="1"/>
</dbReference>
<organism evidence="6">
    <name type="scientific">Streptomyces haneummycinicus</name>
    <dbReference type="NCBI Taxonomy" id="3074435"/>
    <lineage>
        <taxon>Bacteria</taxon>
        <taxon>Bacillati</taxon>
        <taxon>Actinomycetota</taxon>
        <taxon>Actinomycetes</taxon>
        <taxon>Kitasatosporales</taxon>
        <taxon>Streptomycetaceae</taxon>
        <taxon>Streptomyces</taxon>
    </lineage>
</organism>
<keyword evidence="2 4" id="KW-0808">Transferase</keyword>
<feature type="binding site" evidence="3">
    <location>
        <begin position="79"/>
        <end position="80"/>
    </location>
    <ligand>
        <name>phosphoenolpyruvate</name>
        <dbReference type="ChEBI" id="CHEBI:58702"/>
    </ligand>
</feature>
<comment type="pathway">
    <text evidence="4">Metabolic intermediate biosynthesis; chorismate biosynthesis; chorismate from D-erythrose 4-phosphate and phosphoenolpyruvate: step 1/7.</text>
</comment>
<reference evidence="6" key="2">
    <citation type="submission" date="2024-07" db="EMBL/GenBank/DDBJ databases">
        <title>Streptomyces haneummycinica sp. nov., a new antibiotic-producing actinobacterium isolated from marine sediment.</title>
        <authorList>
            <person name="Uemura M."/>
            <person name="Hamada M."/>
            <person name="Hirano S."/>
            <person name="Kobayashi K."/>
            <person name="Ohshiro T."/>
            <person name="Kobayashi T."/>
            <person name="Terahara T."/>
        </authorList>
    </citation>
    <scope>NUCLEOTIDE SEQUENCE</scope>
    <source>
        <strain evidence="6">KM77-8</strain>
    </source>
</reference>
<dbReference type="GO" id="GO:0008652">
    <property type="term" value="P:amino acid biosynthetic process"/>
    <property type="evidence" value="ECO:0007669"/>
    <property type="project" value="UniProtKB-KW"/>
</dbReference>
<feature type="region of interest" description="Disordered" evidence="5">
    <location>
        <begin position="76"/>
        <end position="100"/>
    </location>
</feature>
<evidence type="ECO:0000256" key="1">
    <source>
        <dbReference type="ARBA" id="ARBA00008911"/>
    </source>
</evidence>
<comment type="catalytic activity">
    <reaction evidence="4">
        <text>D-erythrose 4-phosphate + phosphoenolpyruvate + H2O = 7-phospho-2-dehydro-3-deoxy-D-arabino-heptonate + phosphate</text>
        <dbReference type="Rhea" id="RHEA:14717"/>
        <dbReference type="ChEBI" id="CHEBI:15377"/>
        <dbReference type="ChEBI" id="CHEBI:16897"/>
        <dbReference type="ChEBI" id="CHEBI:43474"/>
        <dbReference type="ChEBI" id="CHEBI:58394"/>
        <dbReference type="ChEBI" id="CHEBI:58702"/>
        <dbReference type="EC" id="2.5.1.54"/>
    </reaction>
</comment>
<dbReference type="Gene3D" id="3.20.20.70">
    <property type="entry name" value="Aldolase class I"/>
    <property type="match status" value="1"/>
</dbReference>
<accession>A0AAT9HFL8</accession>
<proteinExistence type="inferred from homology"/>
<evidence type="ECO:0000256" key="4">
    <source>
        <dbReference type="RuleBase" id="RU363071"/>
    </source>
</evidence>
<sequence>MAFTERDRTPDPRRMLRAYEAAATTLRLIADRPVPGPAARDVFVSHEALLMDYESPLTREDSRSRRAYAGSGHLLWAGERTREPEGRTSRSCPGSPTRSP</sequence>
<dbReference type="PANTHER" id="PTHR21337:SF0">
    <property type="entry name" value="PHOSPHO-2-DEHYDRO-3-DEOXYHEPTONATE ALDOLASE"/>
    <property type="match status" value="1"/>
</dbReference>
<gene>
    <name evidence="6" type="ORF">SHKM778_25900</name>
</gene>
<dbReference type="InterPro" id="IPR002480">
    <property type="entry name" value="DAHP_synth_2"/>
</dbReference>